<feature type="region of interest" description="Disordered" evidence="1">
    <location>
        <begin position="1"/>
        <end position="42"/>
    </location>
</feature>
<proteinExistence type="predicted"/>
<evidence type="ECO:0000313" key="2">
    <source>
        <dbReference type="EMBL" id="WUP47730.1"/>
    </source>
</evidence>
<reference evidence="2" key="1">
    <citation type="submission" date="2022-10" db="EMBL/GenBank/DDBJ databases">
        <title>The complete genomes of actinobacterial strains from the NBC collection.</title>
        <authorList>
            <person name="Joergensen T.S."/>
            <person name="Alvarez Arevalo M."/>
            <person name="Sterndorff E.B."/>
            <person name="Faurdal D."/>
            <person name="Vuksanovic O."/>
            <person name="Mourched A.-S."/>
            <person name="Charusanti P."/>
            <person name="Shaw S."/>
            <person name="Blin K."/>
            <person name="Weber T."/>
        </authorList>
    </citation>
    <scope>NUCLEOTIDE SEQUENCE</scope>
    <source>
        <strain evidence="2">NBC_00256</strain>
    </source>
</reference>
<dbReference type="EMBL" id="CP108084">
    <property type="protein sequence ID" value="WUP47730.1"/>
    <property type="molecule type" value="Genomic_DNA"/>
</dbReference>
<evidence type="ECO:0000313" key="3">
    <source>
        <dbReference type="Proteomes" id="UP001432190"/>
    </source>
</evidence>
<name>A0ABZ1S2G8_9ACTN</name>
<evidence type="ECO:0008006" key="4">
    <source>
        <dbReference type="Google" id="ProtNLM"/>
    </source>
</evidence>
<feature type="region of interest" description="Disordered" evidence="1">
    <location>
        <begin position="84"/>
        <end position="151"/>
    </location>
</feature>
<feature type="compositionally biased region" description="Low complexity" evidence="1">
    <location>
        <begin position="97"/>
        <end position="106"/>
    </location>
</feature>
<dbReference type="RefSeq" id="WP_328850497.1">
    <property type="nucleotide sequence ID" value="NZ_CP108084.1"/>
</dbReference>
<organism evidence="2 3">
    <name type="scientific">Micromonospora globbae</name>
    <dbReference type="NCBI Taxonomy" id="1894969"/>
    <lineage>
        <taxon>Bacteria</taxon>
        <taxon>Bacillati</taxon>
        <taxon>Actinomycetota</taxon>
        <taxon>Actinomycetes</taxon>
        <taxon>Micromonosporales</taxon>
        <taxon>Micromonosporaceae</taxon>
        <taxon>Micromonospora</taxon>
    </lineage>
</organism>
<dbReference type="Proteomes" id="UP001432190">
    <property type="component" value="Chromosome"/>
</dbReference>
<accession>A0ABZ1S2G8</accession>
<gene>
    <name evidence="2" type="ORF">OG994_19100</name>
</gene>
<evidence type="ECO:0000256" key="1">
    <source>
        <dbReference type="SAM" id="MobiDB-lite"/>
    </source>
</evidence>
<keyword evidence="3" id="KW-1185">Reference proteome</keyword>
<protein>
    <recommendedName>
        <fullName evidence="4">Glycosyl hydrolase family 98 putative carbohydrate-binding module domain-containing protein</fullName>
    </recommendedName>
</protein>
<feature type="region of interest" description="Disordered" evidence="1">
    <location>
        <begin position="173"/>
        <end position="204"/>
    </location>
</feature>
<sequence length="324" mass="34240">MAEEDLPRAGTGASGRRAARRGSGGPRRHRSAEGHPAGARRAFRRHALASDVLAPVRRHRWVVAGVALLACLTALVSYVATRPEPQAAPPPGGAPAGAGRPSGYPAIEANRTGTDPASPGLRPRQRPPSPSPSPSVTTRTPAEPPLLTVTRADIPAEVDLTAVGTRDWMHWGLDGGDSTDRKRGGSGEIVDQGGSGARRGWDGNQELFSWRDGTSERAVDRTANGVYTCGAGTGFALAVSADGELRTVRLYAGLWMARGRLEARLSVGGPTTTLRMEDPHTSRSAEFTLRFRAPKGVRLLVTWTAEEVFTPDCGNVGLQAVALR</sequence>